<dbReference type="Pfam" id="PF15980">
    <property type="entry name" value="ComGF"/>
    <property type="match status" value="1"/>
</dbReference>
<accession>A0A7X0HQA0</accession>
<sequence length="114" mass="12965">MLLSQGVFAEDLQEMEWEVFVSQAKKEIRMSDELMITGDCLMIRMNTHLIEYKMWGSNLRRRVDGQGHELILQQVKTAAFEPVLQGVRIDVSDTFGQGYSVLIRTPVEGNSDGT</sequence>
<dbReference type="InterPro" id="IPR016977">
    <property type="entry name" value="ComGF"/>
</dbReference>
<organism evidence="1 2">
    <name type="scientific">Bacillus benzoevorans</name>
    <dbReference type="NCBI Taxonomy" id="1456"/>
    <lineage>
        <taxon>Bacteria</taxon>
        <taxon>Bacillati</taxon>
        <taxon>Bacillota</taxon>
        <taxon>Bacilli</taxon>
        <taxon>Bacillales</taxon>
        <taxon>Bacillaceae</taxon>
        <taxon>Bacillus</taxon>
    </lineage>
</organism>
<keyword evidence="2" id="KW-1185">Reference proteome</keyword>
<gene>
    <name evidence="1" type="ORF">HNR53_001512</name>
</gene>
<proteinExistence type="predicted"/>
<comment type="caution">
    <text evidence="1">The sequence shown here is derived from an EMBL/GenBank/DDBJ whole genome shotgun (WGS) entry which is preliminary data.</text>
</comment>
<evidence type="ECO:0000313" key="1">
    <source>
        <dbReference type="EMBL" id="MBB6444903.1"/>
    </source>
</evidence>
<reference evidence="1 2" key="1">
    <citation type="submission" date="2020-08" db="EMBL/GenBank/DDBJ databases">
        <title>Genomic Encyclopedia of Type Strains, Phase IV (KMG-IV): sequencing the most valuable type-strain genomes for metagenomic binning, comparative biology and taxonomic classification.</title>
        <authorList>
            <person name="Goeker M."/>
        </authorList>
    </citation>
    <scope>NUCLEOTIDE SEQUENCE [LARGE SCALE GENOMIC DNA]</scope>
    <source>
        <strain evidence="1 2">DSM 5391</strain>
    </source>
</reference>
<dbReference type="AlphaFoldDB" id="A0A7X0HQA0"/>
<protein>
    <submittedName>
        <fullName evidence="1">Competence protein ComGF</fullName>
    </submittedName>
</protein>
<dbReference type="EMBL" id="JACHGK010000003">
    <property type="protein sequence ID" value="MBB6444903.1"/>
    <property type="molecule type" value="Genomic_DNA"/>
</dbReference>
<name>A0A7X0HQA0_9BACI</name>
<dbReference type="Proteomes" id="UP000531594">
    <property type="component" value="Unassembled WGS sequence"/>
</dbReference>
<evidence type="ECO:0000313" key="2">
    <source>
        <dbReference type="Proteomes" id="UP000531594"/>
    </source>
</evidence>